<dbReference type="EMBL" id="NPBQ01000013">
    <property type="protein sequence ID" value="PAD85040.1"/>
    <property type="molecule type" value="Genomic_DNA"/>
</dbReference>
<reference evidence="1 2" key="1">
    <citation type="submission" date="2017-07" db="EMBL/GenBank/DDBJ databases">
        <title>Isolation and whole genome analysis of endospore-forming bacteria from heroin.</title>
        <authorList>
            <person name="Kalinowski J."/>
            <person name="Ahrens B."/>
            <person name="Al-Dilaimi A."/>
            <person name="Winkler A."/>
            <person name="Wibberg D."/>
            <person name="Schleenbecker U."/>
            <person name="Ruckert C."/>
            <person name="Wolfel R."/>
            <person name="Grass G."/>
        </authorList>
    </citation>
    <scope>NUCLEOTIDE SEQUENCE [LARGE SCALE GENOMIC DNA]</scope>
    <source>
        <strain evidence="1 2">7521-2</strain>
    </source>
</reference>
<comment type="caution">
    <text evidence="1">The sequence shown here is derived from an EMBL/GenBank/DDBJ whole genome shotgun (WGS) entry which is preliminary data.</text>
</comment>
<evidence type="ECO:0000313" key="2">
    <source>
        <dbReference type="Proteomes" id="UP000216961"/>
    </source>
</evidence>
<sequence length="412" mass="47536">MTEYNFDRLQGETDFDHLKRVAIDKLNKLHNMDWLDVKEMFNFQHSAESLRKYASGWKLELEAREIEQLSSDEEIPYKETTEIMANGSHKSDKLLRMTSEQSKDVDYLLSAHGFDTKSWELVNAKNNIWNVHSKQDGVQTLYSSKITVKPRVNGFDYEKFLEKAKKEIIPVHIKEKTSDGTGLLEIPLFDMHFGVNTYDDYLVVKESIISKIASKKWDKIFFIIGQDLLHNNGFDGKTSSGTPIEQVDMDKAWEDAFKFYCELINLAQDNSRTVECSYSIANHDDSMSWAFVKCLEVKFPDVEFDTSKKVRKSFQWNGIFVGYTHGHKGANRLHENFLSDFGKQMAVADVVEIHSGHLHTEAAKDKFGVLVRTLSTKGKTDDWHDSNGFIGAHKRFQLFEYSPTNLDAIYYI</sequence>
<name>A0AA91Z2Y9_NIACI</name>
<protein>
    <recommendedName>
        <fullName evidence="3">Phage protein</fullName>
    </recommendedName>
</protein>
<accession>A0AA91Z2Y9</accession>
<dbReference type="Proteomes" id="UP000216961">
    <property type="component" value="Unassembled WGS sequence"/>
</dbReference>
<dbReference type="RefSeq" id="WP_095328582.1">
    <property type="nucleotide sequence ID" value="NZ_NPBQ01000013.1"/>
</dbReference>
<gene>
    <name evidence="1" type="ORF">CHH57_01640</name>
</gene>
<evidence type="ECO:0000313" key="1">
    <source>
        <dbReference type="EMBL" id="PAD85040.1"/>
    </source>
</evidence>
<dbReference type="AlphaFoldDB" id="A0AA91Z2Y9"/>
<evidence type="ECO:0008006" key="3">
    <source>
        <dbReference type="Google" id="ProtNLM"/>
    </source>
</evidence>
<organism evidence="1 2">
    <name type="scientific">Niallia circulans</name>
    <name type="common">Bacillus circulans</name>
    <dbReference type="NCBI Taxonomy" id="1397"/>
    <lineage>
        <taxon>Bacteria</taxon>
        <taxon>Bacillati</taxon>
        <taxon>Bacillota</taxon>
        <taxon>Bacilli</taxon>
        <taxon>Bacillales</taxon>
        <taxon>Bacillaceae</taxon>
        <taxon>Niallia</taxon>
    </lineage>
</organism>
<proteinExistence type="predicted"/>